<evidence type="ECO:0000256" key="4">
    <source>
        <dbReference type="ARBA" id="ARBA00023136"/>
    </source>
</evidence>
<dbReference type="InterPro" id="IPR036719">
    <property type="entry name" value="Neuro-gated_channel_TM_sf"/>
</dbReference>
<feature type="domain" description="Neurotransmitter-gated ion-channel ligand-binding" evidence="6">
    <location>
        <begin position="36"/>
        <end position="236"/>
    </location>
</feature>
<keyword evidence="5" id="KW-0407">Ion channel</keyword>
<evidence type="ECO:0000256" key="5">
    <source>
        <dbReference type="RuleBase" id="RU000687"/>
    </source>
</evidence>
<dbReference type="Pfam" id="PF05225">
    <property type="entry name" value="HTH_psq"/>
    <property type="match status" value="1"/>
</dbReference>
<keyword evidence="4 5" id="KW-0472">Membrane</keyword>
<dbReference type="PRINTS" id="PR00252">
    <property type="entry name" value="NRIONCHANNEL"/>
</dbReference>
<dbReference type="InterPro" id="IPR036734">
    <property type="entry name" value="Neur_chan_lig-bd_sf"/>
</dbReference>
<feature type="signal peptide" evidence="5">
    <location>
        <begin position="1"/>
        <end position="19"/>
    </location>
</feature>
<keyword evidence="10" id="KW-1185">Reference proteome</keyword>
<keyword evidence="3 5" id="KW-1133">Transmembrane helix</keyword>
<dbReference type="PANTHER" id="PTHR18945">
    <property type="entry name" value="NEUROTRANSMITTER GATED ION CHANNEL"/>
    <property type="match status" value="1"/>
</dbReference>
<proteinExistence type="inferred from homology"/>
<dbReference type="SUPFAM" id="SSF63712">
    <property type="entry name" value="Nicotinic receptor ligand binding domain-like"/>
    <property type="match status" value="1"/>
</dbReference>
<dbReference type="AlphaFoldDB" id="A0A8W8NWA4"/>
<dbReference type="InterPro" id="IPR006202">
    <property type="entry name" value="Neur_chan_lig-bd"/>
</dbReference>
<sequence length="427" mass="47832">MQSSRRTTIWLFCVTSIVATTGFVQNSAQTGTDVRNLYSYLFTTSGYNKDVRPAQNQSAPTSVSVQLLLTGFLGLQETSQQMNAVGILTIQWRDDFLSWTPASYGGVTFIDVPQGLVWKPDLQVQNSLSSFTELGGSFMNVRVSSNGDITWKPYVVFDTKCLINIKFFPFDKQVCSINIVAWNSDNSTVMLTKGPVSFEVDDDLTGGHWTISDLKAETLIDDGMSFIIYMLTFTRKPKIYIFNIIIPMAFLVVLDIFTFIIPNDSGEKLSFSVSVLLSIFILMTVVTSLLPISSAATSYLEIFLLIDTGLGTLILMIVVISLRIHQRPKEMKIPGCVRALTLLSWRFGCRMSQNVTKNDEHYVTKIQIPKKKPKIKFRQYSPTQLINAYLAVKEKGTSVRKAAKQYNVPTQTLRDRVRGKVDLAPGP</sequence>
<dbReference type="FunFam" id="2.70.170.10:FF:000028">
    <property type="entry name" value="AcetylCholine Receptor"/>
    <property type="match status" value="1"/>
</dbReference>
<dbReference type="InterPro" id="IPR006029">
    <property type="entry name" value="Neurotrans-gated_channel_TM"/>
</dbReference>
<dbReference type="Proteomes" id="UP000005408">
    <property type="component" value="Unassembled WGS sequence"/>
</dbReference>
<dbReference type="CDD" id="cd19051">
    <property type="entry name" value="LGIC_TM_cation"/>
    <property type="match status" value="1"/>
</dbReference>
<evidence type="ECO:0000256" key="3">
    <source>
        <dbReference type="ARBA" id="ARBA00022989"/>
    </source>
</evidence>
<dbReference type="Pfam" id="PF02932">
    <property type="entry name" value="Neur_chan_memb"/>
    <property type="match status" value="1"/>
</dbReference>
<evidence type="ECO:0008006" key="11">
    <source>
        <dbReference type="Google" id="ProtNLM"/>
    </source>
</evidence>
<dbReference type="InterPro" id="IPR006201">
    <property type="entry name" value="Neur_channel"/>
</dbReference>
<keyword evidence="2 5" id="KW-0812">Transmembrane</keyword>
<dbReference type="GO" id="GO:0004888">
    <property type="term" value="F:transmembrane signaling receptor activity"/>
    <property type="evidence" value="ECO:0007669"/>
    <property type="project" value="InterPro"/>
</dbReference>
<accession>A0A8W8NWA4</accession>
<feature type="domain" description="HTH psq-type" evidence="8">
    <location>
        <begin position="382"/>
        <end position="423"/>
    </location>
</feature>
<evidence type="ECO:0000256" key="1">
    <source>
        <dbReference type="ARBA" id="ARBA00004141"/>
    </source>
</evidence>
<feature type="chain" id="PRO_5036517657" description="Neuronal acetylcholine receptor subunit alpha-6" evidence="5">
    <location>
        <begin position="20"/>
        <end position="427"/>
    </location>
</feature>
<dbReference type="SUPFAM" id="SSF46689">
    <property type="entry name" value="Homeodomain-like"/>
    <property type="match status" value="1"/>
</dbReference>
<dbReference type="InterPro" id="IPR007889">
    <property type="entry name" value="HTH_Psq"/>
</dbReference>
<evidence type="ECO:0000259" key="8">
    <source>
        <dbReference type="Pfam" id="PF05225"/>
    </source>
</evidence>
<dbReference type="Pfam" id="PF02931">
    <property type="entry name" value="Neur_chan_LBD"/>
    <property type="match status" value="1"/>
</dbReference>
<dbReference type="InterPro" id="IPR018000">
    <property type="entry name" value="Neurotransmitter_ion_chnl_CS"/>
</dbReference>
<keyword evidence="5" id="KW-0406">Ion transport</keyword>
<evidence type="ECO:0000256" key="2">
    <source>
        <dbReference type="ARBA" id="ARBA00022692"/>
    </source>
</evidence>
<organism evidence="9 10">
    <name type="scientific">Magallana gigas</name>
    <name type="common">Pacific oyster</name>
    <name type="synonym">Crassostrea gigas</name>
    <dbReference type="NCBI Taxonomy" id="29159"/>
    <lineage>
        <taxon>Eukaryota</taxon>
        <taxon>Metazoa</taxon>
        <taxon>Spiralia</taxon>
        <taxon>Lophotrochozoa</taxon>
        <taxon>Mollusca</taxon>
        <taxon>Bivalvia</taxon>
        <taxon>Autobranchia</taxon>
        <taxon>Pteriomorphia</taxon>
        <taxon>Ostreida</taxon>
        <taxon>Ostreoidea</taxon>
        <taxon>Ostreidae</taxon>
        <taxon>Magallana</taxon>
    </lineage>
</organism>
<reference evidence="9" key="1">
    <citation type="submission" date="2022-08" db="UniProtKB">
        <authorList>
            <consortium name="EnsemblMetazoa"/>
        </authorList>
    </citation>
    <scope>IDENTIFICATION</scope>
    <source>
        <strain evidence="9">05x7-T-G4-1.051#20</strain>
    </source>
</reference>
<comment type="caution">
    <text evidence="5">Lacks conserved residue(s) required for the propagation of feature annotation.</text>
</comment>
<protein>
    <recommendedName>
        <fullName evidence="11">Neuronal acetylcholine receptor subunit alpha-6</fullName>
    </recommendedName>
</protein>
<name>A0A8W8NWA4_MAGGI</name>
<feature type="transmembrane region" description="Helical" evidence="5">
    <location>
        <begin position="302"/>
        <end position="322"/>
    </location>
</feature>
<dbReference type="GO" id="GO:0005230">
    <property type="term" value="F:extracellular ligand-gated monoatomic ion channel activity"/>
    <property type="evidence" value="ECO:0007669"/>
    <property type="project" value="InterPro"/>
</dbReference>
<dbReference type="Gene3D" id="1.20.58.390">
    <property type="entry name" value="Neurotransmitter-gated ion-channel transmembrane domain"/>
    <property type="match status" value="1"/>
</dbReference>
<evidence type="ECO:0000259" key="7">
    <source>
        <dbReference type="Pfam" id="PF02932"/>
    </source>
</evidence>
<comment type="subcellular location">
    <subcellularLocation>
        <location evidence="1">Membrane</location>
        <topology evidence="1">Multi-pass membrane protein</topology>
    </subcellularLocation>
</comment>
<dbReference type="GO" id="GO:0003677">
    <property type="term" value="F:DNA binding"/>
    <property type="evidence" value="ECO:0007669"/>
    <property type="project" value="InterPro"/>
</dbReference>
<dbReference type="InterPro" id="IPR009057">
    <property type="entry name" value="Homeodomain-like_sf"/>
</dbReference>
<evidence type="ECO:0000313" key="9">
    <source>
        <dbReference type="EnsemblMetazoa" id="G8015.1:cds"/>
    </source>
</evidence>
<evidence type="ECO:0000259" key="6">
    <source>
        <dbReference type="Pfam" id="PF02931"/>
    </source>
</evidence>
<comment type="similarity">
    <text evidence="5">Belongs to the ligand-gated ion channel (TC 1.A.9) family.</text>
</comment>
<evidence type="ECO:0000313" key="10">
    <source>
        <dbReference type="Proteomes" id="UP000005408"/>
    </source>
</evidence>
<keyword evidence="5" id="KW-0813">Transport</keyword>
<dbReference type="Gene3D" id="1.10.10.60">
    <property type="entry name" value="Homeodomain-like"/>
    <property type="match status" value="1"/>
</dbReference>
<keyword evidence="5" id="KW-0732">Signal</keyword>
<dbReference type="SUPFAM" id="SSF90112">
    <property type="entry name" value="Neurotransmitter-gated ion-channel transmembrane pore"/>
    <property type="match status" value="1"/>
</dbReference>
<feature type="domain" description="Neurotransmitter-gated ion-channel transmembrane" evidence="7">
    <location>
        <begin position="244"/>
        <end position="372"/>
    </location>
</feature>
<feature type="transmembrane region" description="Helical" evidence="5">
    <location>
        <begin position="273"/>
        <end position="296"/>
    </location>
</feature>
<dbReference type="EnsemblMetazoa" id="G8015.1">
    <property type="protein sequence ID" value="G8015.1:cds"/>
    <property type="gene ID" value="G8015"/>
</dbReference>
<dbReference type="GO" id="GO:0016020">
    <property type="term" value="C:membrane"/>
    <property type="evidence" value="ECO:0007669"/>
    <property type="project" value="UniProtKB-SubCell"/>
</dbReference>
<dbReference type="Gene3D" id="2.70.170.10">
    <property type="entry name" value="Neurotransmitter-gated ion-channel ligand-binding domain"/>
    <property type="match status" value="1"/>
</dbReference>
<dbReference type="CDD" id="cd18989">
    <property type="entry name" value="LGIC_ECD_cation"/>
    <property type="match status" value="1"/>
</dbReference>
<dbReference type="InterPro" id="IPR038050">
    <property type="entry name" value="Neuro_actylchol_rec"/>
</dbReference>
<dbReference type="PROSITE" id="PS00236">
    <property type="entry name" value="NEUROTR_ION_CHANNEL"/>
    <property type="match status" value="1"/>
</dbReference>
<feature type="transmembrane region" description="Helical" evidence="5">
    <location>
        <begin position="239"/>
        <end position="261"/>
    </location>
</feature>